<keyword evidence="4" id="KW-1185">Reference proteome</keyword>
<dbReference type="Proteomes" id="UP000054558">
    <property type="component" value="Unassembled WGS sequence"/>
</dbReference>
<proteinExistence type="inferred from homology"/>
<dbReference type="Gene3D" id="3.90.70.80">
    <property type="match status" value="1"/>
</dbReference>
<dbReference type="PANTHER" id="PTHR12419">
    <property type="entry name" value="OTU DOMAIN CONTAINING PROTEIN"/>
    <property type="match status" value="1"/>
</dbReference>
<dbReference type="InterPro" id="IPR050704">
    <property type="entry name" value="Peptidase_C85-like"/>
</dbReference>
<accession>A0A1Y1I6Q4</accession>
<name>A0A1Y1I6Q4_KLENI</name>
<comment type="similarity">
    <text evidence="1">Belongs to the peptidase C85 family.</text>
</comment>
<dbReference type="CDD" id="cd22744">
    <property type="entry name" value="OTU"/>
    <property type="match status" value="1"/>
</dbReference>
<dbReference type="InterPro" id="IPR003323">
    <property type="entry name" value="OTU_dom"/>
</dbReference>
<sequence>MKANSVPPTGRQRATVASHAFVHIPFFVEAPILSGIDGRMGADGYEELEVPGDGSCLFHAVLTAYFAEKKGRLPVYADPRKLHETSLKLRERAVHHVLRHYDKPLGDGFDTGKDLIMLEYGSSEGDPLGPPIRDPVQYLKHMKHPTTFAGNTEIVALSQILRSTITPPYASVSTPPPSTTPLS</sequence>
<organism evidence="3 4">
    <name type="scientific">Klebsormidium nitens</name>
    <name type="common">Green alga</name>
    <name type="synonym">Ulothrix nitens</name>
    <dbReference type="NCBI Taxonomy" id="105231"/>
    <lineage>
        <taxon>Eukaryota</taxon>
        <taxon>Viridiplantae</taxon>
        <taxon>Streptophyta</taxon>
        <taxon>Klebsormidiophyceae</taxon>
        <taxon>Klebsormidiales</taxon>
        <taxon>Klebsormidiaceae</taxon>
        <taxon>Klebsormidium</taxon>
    </lineage>
</organism>
<evidence type="ECO:0000313" key="4">
    <source>
        <dbReference type="Proteomes" id="UP000054558"/>
    </source>
</evidence>
<dbReference type="SUPFAM" id="SSF54001">
    <property type="entry name" value="Cysteine proteinases"/>
    <property type="match status" value="1"/>
</dbReference>
<dbReference type="Pfam" id="PF02338">
    <property type="entry name" value="OTU"/>
    <property type="match status" value="1"/>
</dbReference>
<dbReference type="AlphaFoldDB" id="A0A1Y1I6Q4"/>
<dbReference type="PANTHER" id="PTHR12419:SF10">
    <property type="entry name" value="DEUBIQUITINASE OTUD6B"/>
    <property type="match status" value="1"/>
</dbReference>
<dbReference type="InterPro" id="IPR038765">
    <property type="entry name" value="Papain-like_cys_pep_sf"/>
</dbReference>
<feature type="domain" description="OTU" evidence="2">
    <location>
        <begin position="45"/>
        <end position="183"/>
    </location>
</feature>
<evidence type="ECO:0000256" key="1">
    <source>
        <dbReference type="ARBA" id="ARBA00010407"/>
    </source>
</evidence>
<reference evidence="3 4" key="1">
    <citation type="journal article" date="2014" name="Nat. Commun.">
        <title>Klebsormidium flaccidum genome reveals primary factors for plant terrestrial adaptation.</title>
        <authorList>
            <person name="Hori K."/>
            <person name="Maruyama F."/>
            <person name="Fujisawa T."/>
            <person name="Togashi T."/>
            <person name="Yamamoto N."/>
            <person name="Seo M."/>
            <person name="Sato S."/>
            <person name="Yamada T."/>
            <person name="Mori H."/>
            <person name="Tajima N."/>
            <person name="Moriyama T."/>
            <person name="Ikeuchi M."/>
            <person name="Watanabe M."/>
            <person name="Wada H."/>
            <person name="Kobayashi K."/>
            <person name="Saito M."/>
            <person name="Masuda T."/>
            <person name="Sasaki-Sekimoto Y."/>
            <person name="Mashiguchi K."/>
            <person name="Awai K."/>
            <person name="Shimojima M."/>
            <person name="Masuda S."/>
            <person name="Iwai M."/>
            <person name="Nobusawa T."/>
            <person name="Narise T."/>
            <person name="Kondo S."/>
            <person name="Saito H."/>
            <person name="Sato R."/>
            <person name="Murakawa M."/>
            <person name="Ihara Y."/>
            <person name="Oshima-Yamada Y."/>
            <person name="Ohtaka K."/>
            <person name="Satoh M."/>
            <person name="Sonobe K."/>
            <person name="Ishii M."/>
            <person name="Ohtani R."/>
            <person name="Kanamori-Sato M."/>
            <person name="Honoki R."/>
            <person name="Miyazaki D."/>
            <person name="Mochizuki H."/>
            <person name="Umetsu J."/>
            <person name="Higashi K."/>
            <person name="Shibata D."/>
            <person name="Kamiya Y."/>
            <person name="Sato N."/>
            <person name="Nakamura Y."/>
            <person name="Tabata S."/>
            <person name="Ida S."/>
            <person name="Kurokawa K."/>
            <person name="Ohta H."/>
        </authorList>
    </citation>
    <scope>NUCLEOTIDE SEQUENCE [LARGE SCALE GENOMIC DNA]</scope>
    <source>
        <strain evidence="3 4">NIES-2285</strain>
    </source>
</reference>
<dbReference type="OrthoDB" id="409956at2759"/>
<gene>
    <name evidence="3" type="ORF">KFL_002190510</name>
</gene>
<dbReference type="PROSITE" id="PS50802">
    <property type="entry name" value="OTU"/>
    <property type="match status" value="1"/>
</dbReference>
<protein>
    <recommendedName>
        <fullName evidence="2">OTU domain-containing protein</fullName>
    </recommendedName>
</protein>
<evidence type="ECO:0000313" key="3">
    <source>
        <dbReference type="EMBL" id="GAQ85099.1"/>
    </source>
</evidence>
<dbReference type="EMBL" id="DF237168">
    <property type="protein sequence ID" value="GAQ85099.1"/>
    <property type="molecule type" value="Genomic_DNA"/>
</dbReference>
<evidence type="ECO:0000259" key="2">
    <source>
        <dbReference type="PROSITE" id="PS50802"/>
    </source>
</evidence>